<proteinExistence type="inferred from homology"/>
<dbReference type="EC" id="2.7.6.3" evidence="3"/>
<dbReference type="Proteomes" id="UP000183794">
    <property type="component" value="Unassembled WGS sequence"/>
</dbReference>
<comment type="pathway">
    <text evidence="1">Cofactor biosynthesis; tetrahydrofolate biosynthesis; 2-amino-4-hydroxy-6-hydroxymethyl-7,8-dihydropteridine diphosphate from 7,8-dihydroneopterin triphosphate: step 4/4.</text>
</comment>
<evidence type="ECO:0000256" key="12">
    <source>
        <dbReference type="ARBA" id="ARBA00033413"/>
    </source>
</evidence>
<name>A0A1L0B4K5_9GAMM</name>
<evidence type="ECO:0000256" key="10">
    <source>
        <dbReference type="ARBA" id="ARBA00029409"/>
    </source>
</evidence>
<dbReference type="AlphaFoldDB" id="A0A1L0B4K5"/>
<evidence type="ECO:0000256" key="11">
    <source>
        <dbReference type="ARBA" id="ARBA00029766"/>
    </source>
</evidence>
<keyword evidence="9" id="KW-0289">Folate biosynthesis</keyword>
<evidence type="ECO:0000259" key="13">
    <source>
        <dbReference type="PROSITE" id="PS00794"/>
    </source>
</evidence>
<evidence type="ECO:0000256" key="6">
    <source>
        <dbReference type="ARBA" id="ARBA00022741"/>
    </source>
</evidence>
<dbReference type="EMBL" id="FPLD01000052">
    <property type="protein sequence ID" value="SGY97052.1"/>
    <property type="molecule type" value="Genomic_DNA"/>
</dbReference>
<evidence type="ECO:0000256" key="3">
    <source>
        <dbReference type="ARBA" id="ARBA00013253"/>
    </source>
</evidence>
<dbReference type="InterPro" id="IPR000550">
    <property type="entry name" value="Hppk"/>
</dbReference>
<protein>
    <recommendedName>
        <fullName evidence="4">2-amino-4-hydroxy-6-hydroxymethyldihydropteridine pyrophosphokinase</fullName>
        <ecNumber evidence="3">2.7.6.3</ecNumber>
    </recommendedName>
    <alternativeName>
        <fullName evidence="11">6-hydroxymethyl-7,8-dihydropterin pyrophosphokinase</fullName>
    </alternativeName>
    <alternativeName>
        <fullName evidence="12">7,8-dihydro-6-hydroxymethylpterin-pyrophosphokinase</fullName>
    </alternativeName>
</protein>
<evidence type="ECO:0000256" key="8">
    <source>
        <dbReference type="ARBA" id="ARBA00022840"/>
    </source>
</evidence>
<evidence type="ECO:0000313" key="15">
    <source>
        <dbReference type="Proteomes" id="UP000183794"/>
    </source>
</evidence>
<evidence type="ECO:0000256" key="7">
    <source>
        <dbReference type="ARBA" id="ARBA00022777"/>
    </source>
</evidence>
<evidence type="ECO:0000313" key="14">
    <source>
        <dbReference type="EMBL" id="SGY97052.1"/>
    </source>
</evidence>
<dbReference type="InterPro" id="IPR035907">
    <property type="entry name" value="Hppk_sf"/>
</dbReference>
<dbReference type="Pfam" id="PF01288">
    <property type="entry name" value="HPPK"/>
    <property type="match status" value="1"/>
</dbReference>
<keyword evidence="8" id="KW-0067">ATP-binding</keyword>
<reference evidence="14 15" key="1">
    <citation type="submission" date="2016-11" db="EMBL/GenBank/DDBJ databases">
        <authorList>
            <person name="Jaros S."/>
            <person name="Januszkiewicz K."/>
            <person name="Wedrychowicz H."/>
        </authorList>
    </citation>
    <scope>NUCLEOTIDE SEQUENCE [LARGE SCALE GENOMIC DNA]</scope>
    <source>
        <strain evidence="14">NVI 5450</strain>
    </source>
</reference>
<dbReference type="GO" id="GO:0003848">
    <property type="term" value="F:2-amino-4-hydroxy-6-hydroxymethyldihydropteridine diphosphokinase activity"/>
    <property type="evidence" value="ECO:0007669"/>
    <property type="project" value="UniProtKB-EC"/>
</dbReference>
<dbReference type="PROSITE" id="PS00794">
    <property type="entry name" value="HPPK"/>
    <property type="match status" value="1"/>
</dbReference>
<keyword evidence="6" id="KW-0547">Nucleotide-binding</keyword>
<dbReference type="Gene3D" id="3.30.70.560">
    <property type="entry name" value="7,8-Dihydro-6-hydroxymethylpterin-pyrophosphokinase HPPK"/>
    <property type="match status" value="1"/>
</dbReference>
<dbReference type="GO" id="GO:0016301">
    <property type="term" value="F:kinase activity"/>
    <property type="evidence" value="ECO:0007669"/>
    <property type="project" value="UniProtKB-KW"/>
</dbReference>
<comment type="similarity">
    <text evidence="2">Belongs to the HPPK family.</text>
</comment>
<dbReference type="GO" id="GO:0046654">
    <property type="term" value="P:tetrahydrofolate biosynthetic process"/>
    <property type="evidence" value="ECO:0007669"/>
    <property type="project" value="UniProtKB-UniPathway"/>
</dbReference>
<sequence>MSSLKEHDINVQDYTRCYIAIGSNLADPIAQAKEAITALKTLTESRFISVSSLYASKPMGPQEQPDYINAVACVGTHLAPIELLDALQQIENEQGRVRKEHWGARTLDLDILLYGDEIMSTPRLTVPHYGMKEREFVLYPLAEIAPQLQLPCGQALSALLEACPRNGLAIYQNIE</sequence>
<feature type="domain" description="7,8-dihydro-6-hydroxymethylpterin-pyrophosphokinase" evidence="13">
    <location>
        <begin position="101"/>
        <end position="112"/>
    </location>
</feature>
<keyword evidence="5" id="KW-0808">Transferase</keyword>
<dbReference type="NCBIfam" id="TIGR01498">
    <property type="entry name" value="folK"/>
    <property type="match status" value="1"/>
</dbReference>
<dbReference type="UniPathway" id="UPA00077">
    <property type="reaction ID" value="UER00155"/>
</dbReference>
<dbReference type="SUPFAM" id="SSF55083">
    <property type="entry name" value="6-hydroxymethyl-7,8-dihydropterin pyrophosphokinase, HPPK"/>
    <property type="match status" value="1"/>
</dbReference>
<evidence type="ECO:0000256" key="5">
    <source>
        <dbReference type="ARBA" id="ARBA00022679"/>
    </source>
</evidence>
<dbReference type="GO" id="GO:0046656">
    <property type="term" value="P:folic acid biosynthetic process"/>
    <property type="evidence" value="ECO:0007669"/>
    <property type="project" value="UniProtKB-KW"/>
</dbReference>
<organism evidence="14 15">
    <name type="scientific">Moritella viscosa</name>
    <dbReference type="NCBI Taxonomy" id="80854"/>
    <lineage>
        <taxon>Bacteria</taxon>
        <taxon>Pseudomonadati</taxon>
        <taxon>Pseudomonadota</taxon>
        <taxon>Gammaproteobacteria</taxon>
        <taxon>Alteromonadales</taxon>
        <taxon>Moritellaceae</taxon>
        <taxon>Moritella</taxon>
    </lineage>
</organism>
<accession>A0A1L0B4K5</accession>
<evidence type="ECO:0000256" key="9">
    <source>
        <dbReference type="ARBA" id="ARBA00022909"/>
    </source>
</evidence>
<dbReference type="PANTHER" id="PTHR43071:SF1">
    <property type="entry name" value="2-AMINO-4-HYDROXY-6-HYDROXYMETHYLDIHYDROPTERIDINE PYROPHOSPHOKINASE"/>
    <property type="match status" value="1"/>
</dbReference>
<dbReference type="PANTHER" id="PTHR43071">
    <property type="entry name" value="2-AMINO-4-HYDROXY-6-HYDROXYMETHYLDIHYDROPTERIDINE PYROPHOSPHOKINASE"/>
    <property type="match status" value="1"/>
</dbReference>
<comment type="function">
    <text evidence="10">Catalyzes the transfer of pyrophosphate from adenosine triphosphate (ATP) to 6-hydroxymethyl-7,8-dihydropterin, an enzymatic step in folate biosynthesis pathway.</text>
</comment>
<dbReference type="CDD" id="cd00483">
    <property type="entry name" value="HPPK"/>
    <property type="match status" value="1"/>
</dbReference>
<gene>
    <name evidence="14" type="ORF">NVI5450_1913</name>
</gene>
<evidence type="ECO:0000256" key="2">
    <source>
        <dbReference type="ARBA" id="ARBA00005810"/>
    </source>
</evidence>
<dbReference type="GO" id="GO:0005524">
    <property type="term" value="F:ATP binding"/>
    <property type="evidence" value="ECO:0007669"/>
    <property type="project" value="UniProtKB-KW"/>
</dbReference>
<evidence type="ECO:0000256" key="1">
    <source>
        <dbReference type="ARBA" id="ARBA00005051"/>
    </source>
</evidence>
<evidence type="ECO:0000256" key="4">
    <source>
        <dbReference type="ARBA" id="ARBA00016218"/>
    </source>
</evidence>
<keyword evidence="7 14" id="KW-0418">Kinase</keyword>